<dbReference type="RefSeq" id="WP_130968990.1">
    <property type="nucleotide sequence ID" value="NZ_SIXI01000007.1"/>
</dbReference>
<evidence type="ECO:0000256" key="7">
    <source>
        <dbReference type="SAM" id="Phobius"/>
    </source>
</evidence>
<comment type="subcellular location">
    <subcellularLocation>
        <location evidence="1">Cell inner membrane</location>
    </subcellularLocation>
</comment>
<accession>A0A4Q9GVV3</accession>
<reference evidence="8 9" key="1">
    <citation type="submission" date="2019-02" db="EMBL/GenBank/DDBJ databases">
        <title>Aquabacterium sp. strain KMB7.</title>
        <authorList>
            <person name="Chen W.-M."/>
        </authorList>
    </citation>
    <scope>NUCLEOTIDE SEQUENCE [LARGE SCALE GENOMIC DNA]</scope>
    <source>
        <strain evidence="8 9">KMB7</strain>
    </source>
</reference>
<gene>
    <name evidence="8" type="ORF">EYS42_14905</name>
</gene>
<keyword evidence="9" id="KW-1185">Reference proteome</keyword>
<dbReference type="NCBIfam" id="NF006487">
    <property type="entry name" value="PRK08905.1"/>
    <property type="match status" value="1"/>
</dbReference>
<dbReference type="PANTHER" id="PTHR30606:SF10">
    <property type="entry name" value="PHOSPHATIDYLINOSITOL MANNOSIDE ACYLTRANSFERASE"/>
    <property type="match status" value="1"/>
</dbReference>
<evidence type="ECO:0000256" key="2">
    <source>
        <dbReference type="ARBA" id="ARBA00022475"/>
    </source>
</evidence>
<dbReference type="GO" id="GO:0016746">
    <property type="term" value="F:acyltransferase activity"/>
    <property type="evidence" value="ECO:0007669"/>
    <property type="project" value="UniProtKB-KW"/>
</dbReference>
<keyword evidence="3" id="KW-0997">Cell inner membrane</keyword>
<evidence type="ECO:0000256" key="5">
    <source>
        <dbReference type="ARBA" id="ARBA00023136"/>
    </source>
</evidence>
<sequence length="298" mass="32955">MTRVFFMLAHWPLGLLQAIGVVLGWLAFLLSPSYRRRLWQHGGAAGLTVGQRLSAVAHAGRMVAETPYLWGRPRDASLGQRVQWRGAEHVDQAVAQGRGVMILTPHLGCFEVVAQAYAERHGAEHPITALYRPSKQPWLAEMMVHARNRPGILASPATLSGVRQLVRALKKGDTIGVLPDQVPPEGMGEWAPFFGRSAYTMTMAAKLIAQTGCTPVLLRGERLGLLQRWRQGCDFVVHATAVHAPAMAVLREGNNVRSAEVMNQLMEAMIRQCPEQYLWGYNRYKGPRPDILTTAAEP</sequence>
<keyword evidence="6 8" id="KW-0012">Acyltransferase</keyword>
<dbReference type="InterPro" id="IPR004960">
    <property type="entry name" value="LipA_acyltrans"/>
</dbReference>
<proteinExistence type="predicted"/>
<dbReference type="GO" id="GO:0005886">
    <property type="term" value="C:plasma membrane"/>
    <property type="evidence" value="ECO:0007669"/>
    <property type="project" value="UniProtKB-SubCell"/>
</dbReference>
<dbReference type="CDD" id="cd07984">
    <property type="entry name" value="LPLAT_LABLAT-like"/>
    <property type="match status" value="1"/>
</dbReference>
<evidence type="ECO:0000256" key="6">
    <source>
        <dbReference type="ARBA" id="ARBA00023315"/>
    </source>
</evidence>
<dbReference type="OrthoDB" id="8524027at2"/>
<feature type="transmembrane region" description="Helical" evidence="7">
    <location>
        <begin position="6"/>
        <end position="30"/>
    </location>
</feature>
<evidence type="ECO:0000256" key="1">
    <source>
        <dbReference type="ARBA" id="ARBA00004533"/>
    </source>
</evidence>
<name>A0A4Q9GVV3_9BURK</name>
<keyword evidence="7" id="KW-0812">Transmembrane</keyword>
<comment type="caution">
    <text evidence="8">The sequence shown here is derived from an EMBL/GenBank/DDBJ whole genome shotgun (WGS) entry which is preliminary data.</text>
</comment>
<keyword evidence="5 7" id="KW-0472">Membrane</keyword>
<dbReference type="PANTHER" id="PTHR30606">
    <property type="entry name" value="LIPID A BIOSYNTHESIS LAUROYL ACYLTRANSFERASE"/>
    <property type="match status" value="1"/>
</dbReference>
<dbReference type="Pfam" id="PF03279">
    <property type="entry name" value="Lip_A_acyltrans"/>
    <property type="match status" value="1"/>
</dbReference>
<evidence type="ECO:0000313" key="8">
    <source>
        <dbReference type="EMBL" id="TBO28293.1"/>
    </source>
</evidence>
<keyword evidence="4 8" id="KW-0808">Transferase</keyword>
<dbReference type="Proteomes" id="UP000292120">
    <property type="component" value="Unassembled WGS sequence"/>
</dbReference>
<organism evidence="8 9">
    <name type="scientific">Aquabacterium lacunae</name>
    <dbReference type="NCBI Taxonomy" id="2528630"/>
    <lineage>
        <taxon>Bacteria</taxon>
        <taxon>Pseudomonadati</taxon>
        <taxon>Pseudomonadota</taxon>
        <taxon>Betaproteobacteria</taxon>
        <taxon>Burkholderiales</taxon>
        <taxon>Aquabacterium</taxon>
    </lineage>
</organism>
<keyword evidence="2" id="KW-1003">Cell membrane</keyword>
<evidence type="ECO:0000256" key="3">
    <source>
        <dbReference type="ARBA" id="ARBA00022519"/>
    </source>
</evidence>
<keyword evidence="7" id="KW-1133">Transmembrane helix</keyword>
<dbReference type="GO" id="GO:0009247">
    <property type="term" value="P:glycolipid biosynthetic process"/>
    <property type="evidence" value="ECO:0007669"/>
    <property type="project" value="UniProtKB-ARBA"/>
</dbReference>
<evidence type="ECO:0000313" key="9">
    <source>
        <dbReference type="Proteomes" id="UP000292120"/>
    </source>
</evidence>
<protein>
    <submittedName>
        <fullName evidence="8">Lysophospholipid acyltransferase family protein</fullName>
    </submittedName>
</protein>
<dbReference type="PIRSF" id="PIRSF026649">
    <property type="entry name" value="MsbB"/>
    <property type="match status" value="1"/>
</dbReference>
<dbReference type="EMBL" id="SIXI01000007">
    <property type="protein sequence ID" value="TBO28293.1"/>
    <property type="molecule type" value="Genomic_DNA"/>
</dbReference>
<dbReference type="AlphaFoldDB" id="A0A4Q9GVV3"/>
<evidence type="ECO:0000256" key="4">
    <source>
        <dbReference type="ARBA" id="ARBA00022679"/>
    </source>
</evidence>